<dbReference type="HOGENOM" id="CLU_020027_11_1_1"/>
<proteinExistence type="inferred from homology"/>
<reference evidence="4 5" key="1">
    <citation type="journal article" date="2008" name="PLoS Genet.">
        <title>Genomic islands in the pathogenic filamentous fungus Aspergillus fumigatus.</title>
        <authorList>
            <person name="Fedorova N.D."/>
            <person name="Khaldi N."/>
            <person name="Joardar V.S."/>
            <person name="Maiti R."/>
            <person name="Amedeo P."/>
            <person name="Anderson M.J."/>
            <person name="Crabtree J."/>
            <person name="Silva J.C."/>
            <person name="Badger J.H."/>
            <person name="Albarraq A."/>
            <person name="Angiuoli S."/>
            <person name="Bussey H."/>
            <person name="Bowyer P."/>
            <person name="Cotty P.J."/>
            <person name="Dyer P.S."/>
            <person name="Egan A."/>
            <person name="Galens K."/>
            <person name="Fraser-Liggett C.M."/>
            <person name="Haas B.J."/>
            <person name="Inman J.M."/>
            <person name="Kent R."/>
            <person name="Lemieux S."/>
            <person name="Malavazi I."/>
            <person name="Orvis J."/>
            <person name="Roemer T."/>
            <person name="Ronning C.M."/>
            <person name="Sundaram J.P."/>
            <person name="Sutton G."/>
            <person name="Turner G."/>
            <person name="Venter J.C."/>
            <person name="White O.R."/>
            <person name="Whitty B.R."/>
            <person name="Youngman P."/>
            <person name="Wolfe K.H."/>
            <person name="Goldman G.H."/>
            <person name="Wortman J.R."/>
            <person name="Jiang B."/>
            <person name="Denning D.W."/>
            <person name="Nierman W.C."/>
        </authorList>
    </citation>
    <scope>NUCLEOTIDE SEQUENCE [LARGE SCALE GENOMIC DNA]</scope>
    <source>
        <strain evidence="5">ATCC 1007 / CBS 513.65 / DSM 816 / NCTC 3887 / NRRL 1</strain>
    </source>
</reference>
<name>A1CD05_ASPCL</name>
<dbReference type="RefSeq" id="XP_001273838.1">
    <property type="nucleotide sequence ID" value="XM_001273837.1"/>
</dbReference>
<evidence type="ECO:0000313" key="4">
    <source>
        <dbReference type="EMBL" id="EAW12412.1"/>
    </source>
</evidence>
<organism evidence="4 5">
    <name type="scientific">Aspergillus clavatus (strain ATCC 1007 / CBS 513.65 / DSM 816 / NCTC 3887 / NRRL 1 / QM 1276 / 107)</name>
    <dbReference type="NCBI Taxonomy" id="344612"/>
    <lineage>
        <taxon>Eukaryota</taxon>
        <taxon>Fungi</taxon>
        <taxon>Dikarya</taxon>
        <taxon>Ascomycota</taxon>
        <taxon>Pezizomycotina</taxon>
        <taxon>Eurotiomycetes</taxon>
        <taxon>Eurotiomycetidae</taxon>
        <taxon>Eurotiales</taxon>
        <taxon>Aspergillaceae</taxon>
        <taxon>Aspergillus</taxon>
        <taxon>Aspergillus subgen. Fumigati</taxon>
    </lineage>
</organism>
<sequence>MADDIETSYQAAIEAGKINGAVLCATDVEGRFRYNNALGERTLLSGEKRPQQLDDVLFLASATKLITTIAALQCVEDGLLSLTGDLSSVAPELAKKQVLTGFSEDGETPVLAPPARPITLEMLLTHSAGTPYHFLDPQIARWREKFGASEDQTGLSVEELFCYPLSYQPGSGWMYGPGLDWAGRIVEEVTGRTLGEYVQQRILGPLGINDAQFYPVTRDDLRSRLVDLNPQDPEALGRAVLGGGGDMNKRARGDFGGHGLFMSGASYIKILHSLLANDGQLLKPATVDDMFQQHLSPEASAAHQAAAVSPAGVPFRIGVDTGVKIGHGLGGLLTLEDQEGWYGERTLTWGGGMTLTWFIDRKNGLCGVGAVQATLPLDMDAAASLKQTFRRDIYRKHAAWRQQQEA</sequence>
<dbReference type="GO" id="GO:0016787">
    <property type="term" value="F:hydrolase activity"/>
    <property type="evidence" value="ECO:0007669"/>
    <property type="project" value="UniProtKB-KW"/>
</dbReference>
<feature type="domain" description="Beta-lactamase-related" evidence="3">
    <location>
        <begin position="13"/>
        <end position="376"/>
    </location>
</feature>
<evidence type="ECO:0000259" key="3">
    <source>
        <dbReference type="Pfam" id="PF00144"/>
    </source>
</evidence>
<evidence type="ECO:0000256" key="2">
    <source>
        <dbReference type="ARBA" id="ARBA00022801"/>
    </source>
</evidence>
<dbReference type="OMA" id="INGAVIC"/>
<accession>A1CD05</accession>
<dbReference type="InterPro" id="IPR050789">
    <property type="entry name" value="Diverse_Enzym_Activities"/>
</dbReference>
<dbReference type="AlphaFoldDB" id="A1CD05"/>
<dbReference type="STRING" id="344612.A1CD05"/>
<dbReference type="PANTHER" id="PTHR43283:SF17">
    <property type="entry name" value="(LOVD), PUTATIVE (AFU_ORTHOLOGUE AFUA_5G00920)-RELATED"/>
    <property type="match status" value="1"/>
</dbReference>
<dbReference type="Proteomes" id="UP000006701">
    <property type="component" value="Unassembled WGS sequence"/>
</dbReference>
<keyword evidence="5" id="KW-1185">Reference proteome</keyword>
<dbReference type="InterPro" id="IPR001466">
    <property type="entry name" value="Beta-lactam-related"/>
</dbReference>
<evidence type="ECO:0000256" key="1">
    <source>
        <dbReference type="ARBA" id="ARBA00009009"/>
    </source>
</evidence>
<protein>
    <submittedName>
        <fullName evidence="4">Transesterase (LovD), putative</fullName>
    </submittedName>
</protein>
<dbReference type="KEGG" id="act:ACLA_063820"/>
<dbReference type="SUPFAM" id="SSF56601">
    <property type="entry name" value="beta-lactamase/transpeptidase-like"/>
    <property type="match status" value="1"/>
</dbReference>
<dbReference type="EMBL" id="DS027050">
    <property type="protein sequence ID" value="EAW12412.1"/>
    <property type="molecule type" value="Genomic_DNA"/>
</dbReference>
<dbReference type="VEuPathDB" id="FungiDB:ACLA_063820"/>
<dbReference type="Gene3D" id="3.40.710.10">
    <property type="entry name" value="DD-peptidase/beta-lactamase superfamily"/>
    <property type="match status" value="1"/>
</dbReference>
<comment type="similarity">
    <text evidence="1">Belongs to the class-A beta-lactamase family.</text>
</comment>
<dbReference type="OrthoDB" id="428260at2759"/>
<dbReference type="GeneID" id="4705900"/>
<evidence type="ECO:0000313" key="5">
    <source>
        <dbReference type="Proteomes" id="UP000006701"/>
    </source>
</evidence>
<dbReference type="Pfam" id="PF00144">
    <property type="entry name" value="Beta-lactamase"/>
    <property type="match status" value="1"/>
</dbReference>
<keyword evidence="2" id="KW-0378">Hydrolase</keyword>
<gene>
    <name evidence="4" type="ORF">ACLA_063820</name>
</gene>
<dbReference type="eggNOG" id="ENOG502S4UR">
    <property type="taxonomic scope" value="Eukaryota"/>
</dbReference>
<dbReference type="InterPro" id="IPR012338">
    <property type="entry name" value="Beta-lactam/transpept-like"/>
</dbReference>
<dbReference type="PANTHER" id="PTHR43283">
    <property type="entry name" value="BETA-LACTAMASE-RELATED"/>
    <property type="match status" value="1"/>
</dbReference>